<dbReference type="PRINTS" id="PR00344">
    <property type="entry name" value="BCTRLSENSOR"/>
</dbReference>
<dbReference type="InterPro" id="IPR001789">
    <property type="entry name" value="Sig_transdc_resp-reg_receiver"/>
</dbReference>
<keyword evidence="6" id="KW-0808">Transferase</keyword>
<evidence type="ECO:0000313" key="6">
    <source>
        <dbReference type="EMBL" id="EFH10432.1"/>
    </source>
</evidence>
<comment type="catalytic activity">
    <reaction evidence="1">
        <text>ATP + protein L-histidine = ADP + protein N-phospho-L-histidine.</text>
        <dbReference type="EC" id="2.7.13.3"/>
    </reaction>
</comment>
<dbReference type="CDD" id="cd00156">
    <property type="entry name" value="REC"/>
    <property type="match status" value="1"/>
</dbReference>
<dbReference type="Pfam" id="PF02518">
    <property type="entry name" value="HATPase_c"/>
    <property type="match status" value="1"/>
</dbReference>
<dbReference type="EC" id="2.7.13.3" evidence="2"/>
<dbReference type="GO" id="GO:0000155">
    <property type="term" value="F:phosphorelay sensor kinase activity"/>
    <property type="evidence" value="ECO:0007669"/>
    <property type="project" value="InterPro"/>
</dbReference>
<feature type="domain" description="Histidine kinase" evidence="4">
    <location>
        <begin position="150"/>
        <end position="375"/>
    </location>
</feature>
<evidence type="ECO:0000259" key="4">
    <source>
        <dbReference type="PROSITE" id="PS50109"/>
    </source>
</evidence>
<dbReference type="InterPro" id="IPR011006">
    <property type="entry name" value="CheY-like_superfamily"/>
</dbReference>
<dbReference type="EMBL" id="ADVL01000664">
    <property type="protein sequence ID" value="EFH10432.1"/>
    <property type="molecule type" value="Genomic_DNA"/>
</dbReference>
<proteinExistence type="predicted"/>
<dbReference type="HOGENOM" id="CLU_000445_114_51_5"/>
<keyword evidence="3" id="KW-0597">Phosphoprotein</keyword>
<dbReference type="SUPFAM" id="SSF47384">
    <property type="entry name" value="Homodimeric domain of signal transducing histidine kinase"/>
    <property type="match status" value="1"/>
</dbReference>
<dbReference type="InterPro" id="IPR005467">
    <property type="entry name" value="His_kinase_dom"/>
</dbReference>
<comment type="caution">
    <text evidence="6">The sequence shown here is derived from an EMBL/GenBank/DDBJ whole genome shotgun (WGS) entry which is preliminary data.</text>
</comment>
<sequence length="526" mass="55303">MLRWRIMRLPLPWGGGSATARTSFLALLDGLAEPALWLDAGGRVKRGNPALRQALGPALLPVQPDSPAERLFQAAHRPGLRRWLEGGGAPPVLRLAAPEGREGMPVAPHRIALPGGESVLVLRNLTQDHAMADRVAEGDRLQALGVLAGGIAHDFNNLLAVVLGATEDAVRLAGPDAPPALLTELAQVQEAAGRGAALVRQMMAYARQQVLAPRLVPLNAAVEGMAQLLRPLLGRSVTLALELDSPGRLVRIDPTQLDRVLMNLAMNAHQAMPRGGRLVLRTGRALLLEPQQEGAERIPAGRWTVLEVEDSGEGIPPEILPRIFEPFFTGRGAQGGTGMGLATVHGIVRQSGGYVSVRSRPGEGACFRILLPRVEEAAAPGPEAAPGPAATLAAPGRVLLVEDEAPLRRLAERALARDGWEVMAAEDAESALELLEGAAAPPALLVSDVVMPGMDGVALAARVRERLPGLPVLLVSGYAPSMVEHGLSGGAMQFLAKPYRPAELAAAARRAVGAELPLQNGTIVNI</sequence>
<evidence type="ECO:0000259" key="5">
    <source>
        <dbReference type="PROSITE" id="PS50110"/>
    </source>
</evidence>
<name>D5RQH9_9PROT</name>
<dbReference type="Proteomes" id="UP000005324">
    <property type="component" value="Unassembled WGS sequence"/>
</dbReference>
<keyword evidence="7" id="KW-1185">Reference proteome</keyword>
<dbReference type="SUPFAM" id="SSF52172">
    <property type="entry name" value="CheY-like"/>
    <property type="match status" value="1"/>
</dbReference>
<dbReference type="PROSITE" id="PS50109">
    <property type="entry name" value="HIS_KIN"/>
    <property type="match status" value="1"/>
</dbReference>
<protein>
    <recommendedName>
        <fullName evidence="2">histidine kinase</fullName>
        <ecNumber evidence="2">2.7.13.3</ecNumber>
    </recommendedName>
</protein>
<dbReference type="InterPro" id="IPR004358">
    <property type="entry name" value="Sig_transdc_His_kin-like_C"/>
</dbReference>
<accession>D5RQH9</accession>
<dbReference type="AlphaFoldDB" id="D5RQH9"/>
<dbReference type="InterPro" id="IPR036097">
    <property type="entry name" value="HisK_dim/P_sf"/>
</dbReference>
<dbReference type="PANTHER" id="PTHR43065:SF42">
    <property type="entry name" value="TWO-COMPONENT SENSOR PPRA"/>
    <property type="match status" value="1"/>
</dbReference>
<reference evidence="6 7" key="1">
    <citation type="submission" date="2010-04" db="EMBL/GenBank/DDBJ databases">
        <authorList>
            <person name="Qin X."/>
            <person name="Bachman B."/>
            <person name="Battles P."/>
            <person name="Bell A."/>
            <person name="Bess C."/>
            <person name="Bickham C."/>
            <person name="Chaboub L."/>
            <person name="Chen D."/>
            <person name="Coyle M."/>
            <person name="Deiros D.R."/>
            <person name="Dinh H."/>
            <person name="Forbes L."/>
            <person name="Fowler G."/>
            <person name="Francisco L."/>
            <person name="Fu Q."/>
            <person name="Gubbala S."/>
            <person name="Hale W."/>
            <person name="Han Y."/>
            <person name="Hemphill L."/>
            <person name="Highlander S.K."/>
            <person name="Hirani K."/>
            <person name="Hogues M."/>
            <person name="Jackson L."/>
            <person name="Jakkamsetti A."/>
            <person name="Javaid M."/>
            <person name="Jiang H."/>
            <person name="Korchina V."/>
            <person name="Kovar C."/>
            <person name="Lara F."/>
            <person name="Lee S."/>
            <person name="Mata R."/>
            <person name="Mathew T."/>
            <person name="Moen C."/>
            <person name="Morales K."/>
            <person name="Munidasa M."/>
            <person name="Nazareth L."/>
            <person name="Ngo R."/>
            <person name="Nguyen L."/>
            <person name="Okwuonu G."/>
            <person name="Ongeri F."/>
            <person name="Patil S."/>
            <person name="Petrosino J."/>
            <person name="Pham C."/>
            <person name="Pham P."/>
            <person name="Pu L.-L."/>
            <person name="Puazo M."/>
            <person name="Raj R."/>
            <person name="Reid J."/>
            <person name="Rouhana J."/>
            <person name="Saada N."/>
            <person name="Shang Y."/>
            <person name="Simmons D."/>
            <person name="Thornton R."/>
            <person name="Warren J."/>
            <person name="Weissenberger G."/>
            <person name="Zhang J."/>
            <person name="Zhang L."/>
            <person name="Zhou C."/>
            <person name="Zhu D."/>
            <person name="Muzny D."/>
            <person name="Worley K."/>
            <person name="Gibbs R."/>
        </authorList>
    </citation>
    <scope>NUCLEOTIDE SEQUENCE [LARGE SCALE GENOMIC DNA]</scope>
    <source>
        <strain evidence="6 7">ATCC 49957</strain>
    </source>
</reference>
<dbReference type="Gene3D" id="3.30.565.10">
    <property type="entry name" value="Histidine kinase-like ATPase, C-terminal domain"/>
    <property type="match status" value="1"/>
</dbReference>
<feature type="domain" description="Response regulatory" evidence="5">
    <location>
        <begin position="397"/>
        <end position="512"/>
    </location>
</feature>
<dbReference type="InterPro" id="IPR036890">
    <property type="entry name" value="HATPase_C_sf"/>
</dbReference>
<evidence type="ECO:0000256" key="1">
    <source>
        <dbReference type="ARBA" id="ARBA00000085"/>
    </source>
</evidence>
<evidence type="ECO:0000313" key="7">
    <source>
        <dbReference type="Proteomes" id="UP000005324"/>
    </source>
</evidence>
<dbReference type="SMART" id="SM00448">
    <property type="entry name" value="REC"/>
    <property type="match status" value="1"/>
</dbReference>
<evidence type="ECO:0000256" key="2">
    <source>
        <dbReference type="ARBA" id="ARBA00012438"/>
    </source>
</evidence>
<dbReference type="Gene3D" id="1.10.287.130">
    <property type="match status" value="1"/>
</dbReference>
<keyword evidence="6" id="KW-0418">Kinase</keyword>
<dbReference type="InterPro" id="IPR003594">
    <property type="entry name" value="HATPase_dom"/>
</dbReference>
<dbReference type="Gene3D" id="3.40.50.2300">
    <property type="match status" value="1"/>
</dbReference>
<dbReference type="SMART" id="SM00387">
    <property type="entry name" value="HATPase_c"/>
    <property type="match status" value="1"/>
</dbReference>
<organism evidence="6 7">
    <name type="scientific">Pseudoroseomonas cervicalis ATCC 49957</name>
    <dbReference type="NCBI Taxonomy" id="525371"/>
    <lineage>
        <taxon>Bacteria</taxon>
        <taxon>Pseudomonadati</taxon>
        <taxon>Pseudomonadota</taxon>
        <taxon>Alphaproteobacteria</taxon>
        <taxon>Acetobacterales</taxon>
        <taxon>Roseomonadaceae</taxon>
        <taxon>Roseomonas</taxon>
    </lineage>
</organism>
<evidence type="ECO:0000256" key="3">
    <source>
        <dbReference type="PROSITE-ProRule" id="PRU00169"/>
    </source>
</evidence>
<dbReference type="SUPFAM" id="SSF55874">
    <property type="entry name" value="ATPase domain of HSP90 chaperone/DNA topoisomerase II/histidine kinase"/>
    <property type="match status" value="1"/>
</dbReference>
<feature type="modified residue" description="4-aspartylphosphate" evidence="3">
    <location>
        <position position="448"/>
    </location>
</feature>
<gene>
    <name evidence="6" type="ORF">HMPREF0731_3341</name>
</gene>
<dbReference type="Pfam" id="PF00072">
    <property type="entry name" value="Response_reg"/>
    <property type="match status" value="1"/>
</dbReference>
<dbReference type="PROSITE" id="PS50110">
    <property type="entry name" value="RESPONSE_REGULATORY"/>
    <property type="match status" value="1"/>
</dbReference>
<dbReference type="PANTHER" id="PTHR43065">
    <property type="entry name" value="SENSOR HISTIDINE KINASE"/>
    <property type="match status" value="1"/>
</dbReference>